<evidence type="ECO:0000313" key="1">
    <source>
        <dbReference type="EMBL" id="MBW33091.1"/>
    </source>
</evidence>
<reference evidence="1" key="1">
    <citation type="submission" date="2018-01" db="EMBL/GenBank/DDBJ databases">
        <title>An insight into the sialome of Amazonian anophelines.</title>
        <authorList>
            <person name="Ribeiro J.M."/>
            <person name="Scarpassa V."/>
            <person name="Calvo E."/>
        </authorList>
    </citation>
    <scope>NUCLEOTIDE SEQUENCE</scope>
    <source>
        <tissue evidence="1">Salivary glands</tissue>
    </source>
</reference>
<organism evidence="1">
    <name type="scientific">Anopheles braziliensis</name>
    <dbReference type="NCBI Taxonomy" id="58242"/>
    <lineage>
        <taxon>Eukaryota</taxon>
        <taxon>Metazoa</taxon>
        <taxon>Ecdysozoa</taxon>
        <taxon>Arthropoda</taxon>
        <taxon>Hexapoda</taxon>
        <taxon>Insecta</taxon>
        <taxon>Pterygota</taxon>
        <taxon>Neoptera</taxon>
        <taxon>Endopterygota</taxon>
        <taxon>Diptera</taxon>
        <taxon>Nematocera</taxon>
        <taxon>Culicoidea</taxon>
        <taxon>Culicidae</taxon>
        <taxon>Anophelinae</taxon>
        <taxon>Anopheles</taxon>
    </lineage>
</organism>
<sequence>MYFLSLIFIPLSLGFSVKLPLLRYYRLPLHTTTPYFKPGFWARDTTLNNKTRKTKFTIFILNNRHHTATERSGT</sequence>
<protein>
    <submittedName>
        <fullName evidence="1">Putative secreted peptide</fullName>
    </submittedName>
</protein>
<accession>A0A2M3ZX51</accession>
<dbReference type="AlphaFoldDB" id="A0A2M3ZX51"/>
<name>A0A2M3ZX51_9DIPT</name>
<proteinExistence type="predicted"/>
<dbReference type="EMBL" id="GGFM01012340">
    <property type="protein sequence ID" value="MBW33091.1"/>
    <property type="molecule type" value="Transcribed_RNA"/>
</dbReference>